<dbReference type="InterPro" id="IPR007197">
    <property type="entry name" value="rSAM"/>
</dbReference>
<keyword evidence="3" id="KW-0408">Iron</keyword>
<proteinExistence type="predicted"/>
<dbReference type="SMART" id="SM00729">
    <property type="entry name" value="Elp3"/>
    <property type="match status" value="1"/>
</dbReference>
<dbReference type="InterPro" id="IPR024021">
    <property type="entry name" value="FeFe-hyd_HydE_rSAM"/>
</dbReference>
<dbReference type="SFLD" id="SFLDG01280">
    <property type="entry name" value="HydE/PylB-like"/>
    <property type="match status" value="1"/>
</dbReference>
<dbReference type="EC" id="1.8.-.-" evidence="6"/>
<dbReference type="Pfam" id="PF04055">
    <property type="entry name" value="Radical_SAM"/>
    <property type="match status" value="1"/>
</dbReference>
<evidence type="ECO:0000256" key="3">
    <source>
        <dbReference type="ARBA" id="ARBA00023004"/>
    </source>
</evidence>
<dbReference type="PIRSF" id="PIRSF004762">
    <property type="entry name" value="CHP00423"/>
    <property type="match status" value="1"/>
</dbReference>
<dbReference type="SUPFAM" id="SSF102114">
    <property type="entry name" value="Radical SAM enzymes"/>
    <property type="match status" value="1"/>
</dbReference>
<dbReference type="PANTHER" id="PTHR43726:SF1">
    <property type="entry name" value="BIOTIN SYNTHASE"/>
    <property type="match status" value="1"/>
</dbReference>
<dbReference type="EMBL" id="VSSQ01012494">
    <property type="protein sequence ID" value="MPM49366.1"/>
    <property type="molecule type" value="Genomic_DNA"/>
</dbReference>
<comment type="caution">
    <text evidence="6">The sequence shown here is derived from an EMBL/GenBank/DDBJ whole genome shotgun (WGS) entry which is preliminary data.</text>
</comment>
<sequence>MSGFVTPDRDLLMGWLEEKDPRKIELFLNEAYRIKEETIGTKVYLRGLIELSNRCSKDCYYCGIRASNKLVERYELNDEQVYECAMFAWKARYGSLVLQAGERSGPRFTSRVTKLVKGIKEMTNGELGITLSLGEQEREVYQEWFDAGAHRYLLRIESSNPDLYKKIHPNNEKHSWEKRVNAIRNLISAGYQTGTGIMIGLPFQTTRDLADDLLFIRDIGVHMVGMGPYLRHSQTPLGKMIHDNQDLSLTLMMVALLRHLMPKINIAATTAMQVIDPIGREKAVMAGANIIMPNMTISEVRKNYQIYENKPGIEDDAAISKGKLEENLQKMGIRIGWAEWGDSKAF</sequence>
<keyword evidence="2" id="KW-0479">Metal-binding</keyword>
<dbReference type="GO" id="GO:0016491">
    <property type="term" value="F:oxidoreductase activity"/>
    <property type="evidence" value="ECO:0007669"/>
    <property type="project" value="UniProtKB-KW"/>
</dbReference>
<reference evidence="6" key="1">
    <citation type="submission" date="2019-08" db="EMBL/GenBank/DDBJ databases">
        <authorList>
            <person name="Kucharzyk K."/>
            <person name="Murdoch R.W."/>
            <person name="Higgins S."/>
            <person name="Loffler F."/>
        </authorList>
    </citation>
    <scope>NUCLEOTIDE SEQUENCE</scope>
</reference>
<dbReference type="InterPro" id="IPR013785">
    <property type="entry name" value="Aldolase_TIM"/>
</dbReference>
<dbReference type="SFLD" id="SFLDG01060">
    <property type="entry name" value="BATS_domain_containing"/>
    <property type="match status" value="1"/>
</dbReference>
<dbReference type="GO" id="GO:0016740">
    <property type="term" value="F:transferase activity"/>
    <property type="evidence" value="ECO:0007669"/>
    <property type="project" value="TreeGrafter"/>
</dbReference>
<dbReference type="InterPro" id="IPR034422">
    <property type="entry name" value="HydE/PylB-like"/>
</dbReference>
<evidence type="ECO:0000259" key="5">
    <source>
        <dbReference type="PROSITE" id="PS51918"/>
    </source>
</evidence>
<evidence type="ECO:0000313" key="6">
    <source>
        <dbReference type="EMBL" id="MPM49366.1"/>
    </source>
</evidence>
<organism evidence="6">
    <name type="scientific">bioreactor metagenome</name>
    <dbReference type="NCBI Taxonomy" id="1076179"/>
    <lineage>
        <taxon>unclassified sequences</taxon>
        <taxon>metagenomes</taxon>
        <taxon>ecological metagenomes</taxon>
    </lineage>
</organism>
<protein>
    <submittedName>
        <fullName evidence="6">[FeFe] hydrogenase maturase subunit HydE</fullName>
        <ecNumber evidence="6">1.8.-.-</ecNumber>
    </submittedName>
</protein>
<dbReference type="GO" id="GO:0051536">
    <property type="term" value="F:iron-sulfur cluster binding"/>
    <property type="evidence" value="ECO:0007669"/>
    <property type="project" value="UniProtKB-KW"/>
</dbReference>
<dbReference type="GO" id="GO:0046872">
    <property type="term" value="F:metal ion binding"/>
    <property type="evidence" value="ECO:0007669"/>
    <property type="project" value="UniProtKB-KW"/>
</dbReference>
<evidence type="ECO:0000256" key="4">
    <source>
        <dbReference type="ARBA" id="ARBA00023014"/>
    </source>
</evidence>
<name>A0A645A8W9_9ZZZZ</name>
<dbReference type="InterPro" id="IPR006638">
    <property type="entry name" value="Elp3/MiaA/NifB-like_rSAM"/>
</dbReference>
<dbReference type="InterPro" id="IPR058240">
    <property type="entry name" value="rSAM_sf"/>
</dbReference>
<dbReference type="PANTHER" id="PTHR43726">
    <property type="entry name" value="3-METHYLORNITHINE SYNTHASE"/>
    <property type="match status" value="1"/>
</dbReference>
<keyword evidence="4" id="KW-0411">Iron-sulfur</keyword>
<dbReference type="AlphaFoldDB" id="A0A645A8W9"/>
<accession>A0A645A8W9</accession>
<evidence type="ECO:0000256" key="1">
    <source>
        <dbReference type="ARBA" id="ARBA00022691"/>
    </source>
</evidence>
<dbReference type="SFLD" id="SFLDS00029">
    <property type="entry name" value="Radical_SAM"/>
    <property type="match status" value="1"/>
</dbReference>
<keyword evidence="1" id="KW-0949">S-adenosyl-L-methionine</keyword>
<feature type="domain" description="Radical SAM core" evidence="5">
    <location>
        <begin position="41"/>
        <end position="267"/>
    </location>
</feature>
<dbReference type="NCBIfam" id="TIGR03956">
    <property type="entry name" value="rSAM_HydE"/>
    <property type="match status" value="1"/>
</dbReference>
<evidence type="ECO:0000256" key="2">
    <source>
        <dbReference type="ARBA" id="ARBA00022723"/>
    </source>
</evidence>
<dbReference type="Gene3D" id="3.20.20.70">
    <property type="entry name" value="Aldolase class I"/>
    <property type="match status" value="1"/>
</dbReference>
<dbReference type="CDD" id="cd01335">
    <property type="entry name" value="Radical_SAM"/>
    <property type="match status" value="1"/>
</dbReference>
<keyword evidence="6" id="KW-0560">Oxidoreductase</keyword>
<dbReference type="PROSITE" id="PS51918">
    <property type="entry name" value="RADICAL_SAM"/>
    <property type="match status" value="1"/>
</dbReference>
<gene>
    <name evidence="6" type="ORF">SDC9_96095</name>
</gene>